<dbReference type="VEuPathDB" id="FungiDB:PYU1_G004465"/>
<keyword evidence="3" id="KW-1185">Reference proteome</keyword>
<reference evidence="3" key="2">
    <citation type="submission" date="2010-04" db="EMBL/GenBank/DDBJ databases">
        <authorList>
            <person name="Buell R."/>
            <person name="Hamilton J."/>
            <person name="Hostetler J."/>
        </authorList>
    </citation>
    <scope>NUCLEOTIDE SEQUENCE [LARGE SCALE GENOMIC DNA]</scope>
    <source>
        <strain evidence="3">DAOM:BR144</strain>
    </source>
</reference>
<dbReference type="InParanoid" id="K3WHN3"/>
<reference evidence="2" key="3">
    <citation type="submission" date="2015-02" db="UniProtKB">
        <authorList>
            <consortium name="EnsemblProtists"/>
        </authorList>
    </citation>
    <scope>IDENTIFICATION</scope>
    <source>
        <strain evidence="2">DAOM BR144</strain>
    </source>
</reference>
<feature type="compositionally biased region" description="Basic and acidic residues" evidence="1">
    <location>
        <begin position="34"/>
        <end position="48"/>
    </location>
</feature>
<feature type="region of interest" description="Disordered" evidence="1">
    <location>
        <begin position="1"/>
        <end position="63"/>
    </location>
</feature>
<dbReference type="HOGENOM" id="CLU_1158379_0_0_1"/>
<evidence type="ECO:0000313" key="2">
    <source>
        <dbReference type="EnsemblProtists" id="PYU1_T004475"/>
    </source>
</evidence>
<organism evidence="2 3">
    <name type="scientific">Globisporangium ultimum (strain ATCC 200006 / CBS 805.95 / DAOM BR144)</name>
    <name type="common">Pythium ultimum</name>
    <dbReference type="NCBI Taxonomy" id="431595"/>
    <lineage>
        <taxon>Eukaryota</taxon>
        <taxon>Sar</taxon>
        <taxon>Stramenopiles</taxon>
        <taxon>Oomycota</taxon>
        <taxon>Peronosporomycetes</taxon>
        <taxon>Pythiales</taxon>
        <taxon>Pythiaceae</taxon>
        <taxon>Globisporangium</taxon>
    </lineage>
</organism>
<proteinExistence type="predicted"/>
<feature type="region of interest" description="Disordered" evidence="1">
    <location>
        <begin position="206"/>
        <end position="229"/>
    </location>
</feature>
<name>K3WHN3_GLOUD</name>
<accession>K3WHN3</accession>
<evidence type="ECO:0000256" key="1">
    <source>
        <dbReference type="SAM" id="MobiDB-lite"/>
    </source>
</evidence>
<sequence length="240" mass="26392">MKRVNDGSGRGGHGRGGHGERDHSENRGSGGSGRRGDFDRRGGGRSRGDLFGGRGGGGGRGALRDAAIGRYEDLFEGMHPRFNPHFRRAHSGDSGYNRHRDRCFPEIKLARPVPRTPDGGDQHRLKRRYSFDSMYAVTTTEYTVDGDQPPHLNMYEVLDLSPSAPSLHPGQSESLRRNRFSRSNQEYPLAQPADSRVDALEKAILTKGDTHSPSISAMGPLKVLPTSEAEEIKCESVKIE</sequence>
<dbReference type="EnsemblProtists" id="PYU1_T004475">
    <property type="protein sequence ID" value="PYU1_T004475"/>
    <property type="gene ID" value="PYU1_G004465"/>
</dbReference>
<reference evidence="3" key="1">
    <citation type="journal article" date="2010" name="Genome Biol.">
        <title>Genome sequence of the necrotrophic plant pathogen Pythium ultimum reveals original pathogenicity mechanisms and effector repertoire.</title>
        <authorList>
            <person name="Levesque C.A."/>
            <person name="Brouwer H."/>
            <person name="Cano L."/>
            <person name="Hamilton J.P."/>
            <person name="Holt C."/>
            <person name="Huitema E."/>
            <person name="Raffaele S."/>
            <person name="Robideau G.P."/>
            <person name="Thines M."/>
            <person name="Win J."/>
            <person name="Zerillo M.M."/>
            <person name="Beakes G.W."/>
            <person name="Boore J.L."/>
            <person name="Busam D."/>
            <person name="Dumas B."/>
            <person name="Ferriera S."/>
            <person name="Fuerstenberg S.I."/>
            <person name="Gachon C.M."/>
            <person name="Gaulin E."/>
            <person name="Govers F."/>
            <person name="Grenville-Briggs L."/>
            <person name="Horner N."/>
            <person name="Hostetler J."/>
            <person name="Jiang R.H."/>
            <person name="Johnson J."/>
            <person name="Krajaejun T."/>
            <person name="Lin H."/>
            <person name="Meijer H.J."/>
            <person name="Moore B."/>
            <person name="Morris P."/>
            <person name="Phuntmart V."/>
            <person name="Puiu D."/>
            <person name="Shetty J."/>
            <person name="Stajich J.E."/>
            <person name="Tripathy S."/>
            <person name="Wawra S."/>
            <person name="van West P."/>
            <person name="Whitty B.R."/>
            <person name="Coutinho P.M."/>
            <person name="Henrissat B."/>
            <person name="Martin F."/>
            <person name="Thomas P.D."/>
            <person name="Tyler B.M."/>
            <person name="De Vries R.P."/>
            <person name="Kamoun S."/>
            <person name="Yandell M."/>
            <person name="Tisserat N."/>
            <person name="Buell C.R."/>
        </authorList>
    </citation>
    <scope>NUCLEOTIDE SEQUENCE</scope>
    <source>
        <strain evidence="3">DAOM:BR144</strain>
    </source>
</reference>
<dbReference type="EMBL" id="GL376631">
    <property type="status" value="NOT_ANNOTATED_CDS"/>
    <property type="molecule type" value="Genomic_DNA"/>
</dbReference>
<dbReference type="Proteomes" id="UP000019132">
    <property type="component" value="Unassembled WGS sequence"/>
</dbReference>
<dbReference type="AlphaFoldDB" id="K3WHN3"/>
<feature type="compositionally biased region" description="Gly residues" evidence="1">
    <location>
        <begin position="50"/>
        <end position="61"/>
    </location>
</feature>
<protein>
    <submittedName>
        <fullName evidence="2">Uncharacterized protein</fullName>
    </submittedName>
</protein>
<evidence type="ECO:0000313" key="3">
    <source>
        <dbReference type="Proteomes" id="UP000019132"/>
    </source>
</evidence>
<feature type="compositionally biased region" description="Basic and acidic residues" evidence="1">
    <location>
        <begin position="17"/>
        <end position="26"/>
    </location>
</feature>